<dbReference type="InterPro" id="IPR049174">
    <property type="entry name" value="Beta-AFase-like"/>
</dbReference>
<dbReference type="PANTHER" id="PTHR43465:SF2">
    <property type="entry name" value="DUF1680 DOMAIN PROTEIN (AFU_ORTHOLOGUE AFUA_1G08910)"/>
    <property type="match status" value="1"/>
</dbReference>
<dbReference type="Pfam" id="PF20737">
    <property type="entry name" value="Glyco_hydro127C"/>
    <property type="match status" value="1"/>
</dbReference>
<dbReference type="InterPro" id="IPR049049">
    <property type="entry name" value="Beta-AFase-like_GH127_C"/>
</dbReference>
<name>A0AAJ5VTP4_9HYPH</name>
<feature type="domain" description="Non-reducing end beta-L-arabinofuranosidase-like GH127 C-terminal" evidence="3">
    <location>
        <begin position="526"/>
        <end position="636"/>
    </location>
</feature>
<dbReference type="InterPro" id="IPR012878">
    <property type="entry name" value="Beta-AFase-like_GH127_cat"/>
</dbReference>
<gene>
    <name evidence="4" type="ORF">P0Y65_14010</name>
</gene>
<dbReference type="Pfam" id="PF07944">
    <property type="entry name" value="Beta-AFase-like_GH127_cat"/>
    <property type="match status" value="1"/>
</dbReference>
<evidence type="ECO:0000259" key="1">
    <source>
        <dbReference type="Pfam" id="PF07944"/>
    </source>
</evidence>
<accession>A0AAJ5VTP4</accession>
<organism evidence="4 5">
    <name type="scientific">Candidatus Devosia phytovorans</name>
    <dbReference type="NCBI Taxonomy" id="3121372"/>
    <lineage>
        <taxon>Bacteria</taxon>
        <taxon>Pseudomonadati</taxon>
        <taxon>Pseudomonadota</taxon>
        <taxon>Alphaproteobacteria</taxon>
        <taxon>Hyphomicrobiales</taxon>
        <taxon>Devosiaceae</taxon>
        <taxon>Devosia</taxon>
    </lineage>
</organism>
<feature type="domain" description="Non-reducing end beta-L-arabinofuranosidase-like GH127 catalytic" evidence="1">
    <location>
        <begin position="11"/>
        <end position="416"/>
    </location>
</feature>
<evidence type="ECO:0000313" key="5">
    <source>
        <dbReference type="Proteomes" id="UP001217476"/>
    </source>
</evidence>
<evidence type="ECO:0000313" key="4">
    <source>
        <dbReference type="EMBL" id="WEK03303.1"/>
    </source>
</evidence>
<sequence>MSRYAPVNFPDVTLEGKFWHERLETVLTRTIPSQHRKLEEYTILDSLKLPNPPPPLRFPRHANGFTVQVFWDSDVGKWIEAASYALAHRRDADIEAKIEAIVDDFEKAQAPDGYLNCWYLGHEPDKRWSNLRDNHEMYNAGHMLEGAIAYFRVTGRRRWLDVMERYLDHIYTVFGTGPGQKRGYDGHEEIELALIKLYYLTGEKKHLDFATYLINERGHQDPHYFDIEREEREAKEGKALNQRYVFGNYEYSQSHRPVREQDKVVGHAVRAMYLYTAMADLAAELNDAGLKRACEVLWDDVMETKMYVTAGLGPSAHNEGFTHDFDLPNQTAYAETCASVALIFWAQRMLHLDLDGKYADILELAMFNGALSGLSRDGENYFYANPLESDGTPTRWDWHTCPCCTMNVSRLVASVGGYFVSTAVDGVAFHLYGGIATEVLIGGQTVGLREVSTYPWNGDIKIHVDPESPAAFDVKLRIPGWSSGAKVSVNGEAVDVAKAVNGYLTINRTWAKGDVVALDLQMPPVRLYANPGVLMDVGRVALKRGPLVYCVEEIDNPGGRVQRLKLPRDSELKVETRTDLFDGVVTLKADATAINENEWKTLYRTAPPKEASATLTALPYYLWANRGQGSMVVWVPEAN</sequence>
<dbReference type="GO" id="GO:0005975">
    <property type="term" value="P:carbohydrate metabolic process"/>
    <property type="evidence" value="ECO:0007669"/>
    <property type="project" value="InterPro"/>
</dbReference>
<dbReference type="PANTHER" id="PTHR43465">
    <property type="entry name" value="DUF1680 DOMAIN PROTEIN (AFU_ORTHOLOGUE AFUA_1G08910)"/>
    <property type="match status" value="1"/>
</dbReference>
<evidence type="ECO:0000259" key="2">
    <source>
        <dbReference type="Pfam" id="PF20736"/>
    </source>
</evidence>
<protein>
    <submittedName>
        <fullName evidence="4">Glycoside hydrolase family 127 protein</fullName>
    </submittedName>
</protein>
<dbReference type="InterPro" id="IPR049046">
    <property type="entry name" value="Beta-AFase-like_GH127_middle"/>
</dbReference>
<evidence type="ECO:0000259" key="3">
    <source>
        <dbReference type="Pfam" id="PF20737"/>
    </source>
</evidence>
<dbReference type="InterPro" id="IPR008928">
    <property type="entry name" value="6-hairpin_glycosidase_sf"/>
</dbReference>
<keyword evidence="4" id="KW-0378">Hydrolase</keyword>
<dbReference type="SUPFAM" id="SSF48208">
    <property type="entry name" value="Six-hairpin glycosidases"/>
    <property type="match status" value="1"/>
</dbReference>
<feature type="domain" description="Non-reducing end beta-L-arabinofuranosidase-like GH127 middle" evidence="2">
    <location>
        <begin position="427"/>
        <end position="522"/>
    </location>
</feature>
<dbReference type="AlphaFoldDB" id="A0AAJ5VTP4"/>
<dbReference type="EMBL" id="CP119312">
    <property type="protein sequence ID" value="WEK03303.1"/>
    <property type="molecule type" value="Genomic_DNA"/>
</dbReference>
<dbReference type="GO" id="GO:0016787">
    <property type="term" value="F:hydrolase activity"/>
    <property type="evidence" value="ECO:0007669"/>
    <property type="project" value="UniProtKB-KW"/>
</dbReference>
<dbReference type="Proteomes" id="UP001217476">
    <property type="component" value="Chromosome"/>
</dbReference>
<reference evidence="4" key="1">
    <citation type="submission" date="2023-03" db="EMBL/GenBank/DDBJ databases">
        <title>Andean soil-derived lignocellulolytic bacterial consortium as a source of novel taxa and putative plastic-active enzymes.</title>
        <authorList>
            <person name="Diaz-Garcia L."/>
            <person name="Chuvochina M."/>
            <person name="Feuerriegel G."/>
            <person name="Bunk B."/>
            <person name="Sproer C."/>
            <person name="Streit W.R."/>
            <person name="Rodriguez L.M."/>
            <person name="Overmann J."/>
            <person name="Jimenez D.J."/>
        </authorList>
    </citation>
    <scope>NUCLEOTIDE SEQUENCE</scope>
    <source>
        <strain evidence="4">MAG 4196</strain>
    </source>
</reference>
<dbReference type="Pfam" id="PF20736">
    <property type="entry name" value="Glyco_hydro127M"/>
    <property type="match status" value="1"/>
</dbReference>
<proteinExistence type="predicted"/>